<keyword evidence="3 6" id="KW-0812">Transmembrane</keyword>
<evidence type="ECO:0000313" key="8">
    <source>
        <dbReference type="Proteomes" id="UP000019365"/>
    </source>
</evidence>
<feature type="transmembrane region" description="Helical" evidence="6">
    <location>
        <begin position="422"/>
        <end position="441"/>
    </location>
</feature>
<feature type="transmembrane region" description="Helical" evidence="6">
    <location>
        <begin position="251"/>
        <end position="275"/>
    </location>
</feature>
<dbReference type="PATRIC" id="fig|1341157.4.peg.2261"/>
<accession>W7UFS7</accession>
<gene>
    <name evidence="7" type="ORF">RF007C_14315</name>
</gene>
<reference evidence="7 8" key="1">
    <citation type="journal article" date="2014" name="PLoS ONE">
        <title>Rumen cellulosomics: divergent fiber-degrading strategies revealed by comparative genome-wide analysis of six ruminococcal strains.</title>
        <authorList>
            <person name="Dassa B."/>
            <person name="Borovok I."/>
            <person name="Ruimy-Israeli V."/>
            <person name="Lamed R."/>
            <person name="Flint H.J."/>
            <person name="Duncan S.H."/>
            <person name="Henrissat B."/>
            <person name="Coutinho P."/>
            <person name="Morrison M."/>
            <person name="Mosoni P."/>
            <person name="Yeoman C.J."/>
            <person name="White B.A."/>
            <person name="Bayer E.A."/>
        </authorList>
    </citation>
    <scope>NUCLEOTIDE SEQUENCE [LARGE SCALE GENOMIC DNA]</scope>
    <source>
        <strain evidence="7 8">007c</strain>
    </source>
</reference>
<evidence type="ECO:0000256" key="2">
    <source>
        <dbReference type="ARBA" id="ARBA00022475"/>
    </source>
</evidence>
<feature type="transmembrane region" description="Helical" evidence="6">
    <location>
        <begin position="213"/>
        <end position="231"/>
    </location>
</feature>
<dbReference type="AlphaFoldDB" id="W7UFS7"/>
<protein>
    <submittedName>
        <fullName evidence="7">Uncharacterized protein</fullName>
    </submittedName>
</protein>
<evidence type="ECO:0000256" key="4">
    <source>
        <dbReference type="ARBA" id="ARBA00022989"/>
    </source>
</evidence>
<dbReference type="GO" id="GO:0005886">
    <property type="term" value="C:plasma membrane"/>
    <property type="evidence" value="ECO:0007669"/>
    <property type="project" value="UniProtKB-SubCell"/>
</dbReference>
<dbReference type="InterPro" id="IPR050833">
    <property type="entry name" value="Poly_Biosynth_Transport"/>
</dbReference>
<feature type="transmembrane region" description="Helical" evidence="6">
    <location>
        <begin position="83"/>
        <end position="105"/>
    </location>
</feature>
<organism evidence="7 8">
    <name type="scientific">Ruminococcus flavefaciens 007c</name>
    <dbReference type="NCBI Taxonomy" id="1341157"/>
    <lineage>
        <taxon>Bacteria</taxon>
        <taxon>Bacillati</taxon>
        <taxon>Bacillota</taxon>
        <taxon>Clostridia</taxon>
        <taxon>Eubacteriales</taxon>
        <taxon>Oscillospiraceae</taxon>
        <taxon>Ruminococcus</taxon>
    </lineage>
</organism>
<feature type="transmembrane region" description="Helical" evidence="6">
    <location>
        <begin position="334"/>
        <end position="353"/>
    </location>
</feature>
<feature type="transmembrane region" description="Helical" evidence="6">
    <location>
        <begin position="296"/>
        <end position="314"/>
    </location>
</feature>
<dbReference type="EMBL" id="ATAX01000028">
    <property type="protein sequence ID" value="EWM52788.1"/>
    <property type="molecule type" value="Genomic_DNA"/>
</dbReference>
<evidence type="ECO:0000256" key="1">
    <source>
        <dbReference type="ARBA" id="ARBA00004651"/>
    </source>
</evidence>
<evidence type="ECO:0000313" key="7">
    <source>
        <dbReference type="EMBL" id="EWM52788.1"/>
    </source>
</evidence>
<feature type="transmembrane region" description="Helical" evidence="6">
    <location>
        <begin position="172"/>
        <end position="192"/>
    </location>
</feature>
<evidence type="ECO:0000256" key="5">
    <source>
        <dbReference type="ARBA" id="ARBA00023136"/>
    </source>
</evidence>
<feature type="transmembrane region" description="Helical" evidence="6">
    <location>
        <begin position="111"/>
        <end position="131"/>
    </location>
</feature>
<name>W7UFS7_RUMFL</name>
<dbReference type="PANTHER" id="PTHR30250:SF11">
    <property type="entry name" value="O-ANTIGEN TRANSPORTER-RELATED"/>
    <property type="match status" value="1"/>
</dbReference>
<feature type="transmembrane region" description="Helical" evidence="6">
    <location>
        <begin position="390"/>
        <end position="410"/>
    </location>
</feature>
<feature type="transmembrane region" description="Helical" evidence="6">
    <location>
        <begin position="143"/>
        <end position="166"/>
    </location>
</feature>
<keyword evidence="2" id="KW-1003">Cell membrane</keyword>
<comment type="subcellular location">
    <subcellularLocation>
        <location evidence="1">Cell membrane</location>
        <topology evidence="1">Multi-pass membrane protein</topology>
    </subcellularLocation>
</comment>
<sequence>MNKYKKLVFNTGIFAIGTFGSKILVFLLTRLYAHNIDPENNGVKELLETTLLLLQPVFTFALQEYLIRFGLDKEYDKREVFTTSGAITMIGMLIMAFTVPFLRVIPALDYLRGYTVLFILYVAMSSIRMLCQNFVRARDMVKLFSIDGILATLTFFIFNVIFIPWMHMGVKGFLLAVILSDGCSALFLFIAARLKEFAGAEYFNRALGREMMHFAMPLIPTIVMWAITSLSDRMFIKQMHSDYHELGKGAVAIYGFANKIPNLISLVSTIFFQAWSMSAITENASADRNKFYEKVYSAYEAIMFMAAAGLLLIVKPVTAFLVPSDKHAEYADVYIYTPVLIVAVVFMCFNQFLGSIYSATKHSKNSFWTAFVACAVNIPMNYFLIPAWGIQGAAVATFLSYVICFWARIIDARYYVPFRFDAVKSLVNTGILLIMSVLIIGSPKFGGVFVFLLFAVIMVMNYQAIIDTAKKLLKR</sequence>
<proteinExistence type="predicted"/>
<keyword evidence="5 6" id="KW-0472">Membrane</keyword>
<dbReference type="eggNOG" id="COG2244">
    <property type="taxonomic scope" value="Bacteria"/>
</dbReference>
<evidence type="ECO:0000256" key="6">
    <source>
        <dbReference type="SAM" id="Phobius"/>
    </source>
</evidence>
<dbReference type="PANTHER" id="PTHR30250">
    <property type="entry name" value="PST FAMILY PREDICTED COLANIC ACID TRANSPORTER"/>
    <property type="match status" value="1"/>
</dbReference>
<dbReference type="RefSeq" id="WP_037299871.1">
    <property type="nucleotide sequence ID" value="NZ_ATAX01000028.1"/>
</dbReference>
<feature type="transmembrane region" description="Helical" evidence="6">
    <location>
        <begin position="447"/>
        <end position="466"/>
    </location>
</feature>
<feature type="transmembrane region" description="Helical" evidence="6">
    <location>
        <begin position="365"/>
        <end position="384"/>
    </location>
</feature>
<feature type="transmembrane region" description="Helical" evidence="6">
    <location>
        <begin position="7"/>
        <end position="33"/>
    </location>
</feature>
<feature type="transmembrane region" description="Helical" evidence="6">
    <location>
        <begin position="53"/>
        <end position="71"/>
    </location>
</feature>
<dbReference type="Proteomes" id="UP000019365">
    <property type="component" value="Unassembled WGS sequence"/>
</dbReference>
<keyword evidence="4 6" id="KW-1133">Transmembrane helix</keyword>
<comment type="caution">
    <text evidence="7">The sequence shown here is derived from an EMBL/GenBank/DDBJ whole genome shotgun (WGS) entry which is preliminary data.</text>
</comment>
<keyword evidence="8" id="KW-1185">Reference proteome</keyword>
<evidence type="ECO:0000256" key="3">
    <source>
        <dbReference type="ARBA" id="ARBA00022692"/>
    </source>
</evidence>
<dbReference type="OrthoDB" id="3249502at2"/>